<reference evidence="1 2" key="1">
    <citation type="submission" date="2021-01" db="EMBL/GenBank/DDBJ databases">
        <title>FDA dAtabase for Regulatory Grade micrObial Sequences (FDA-ARGOS): Supporting development and validation of Infectious Disease Dx tests.</title>
        <authorList>
            <person name="Nelson B."/>
            <person name="Plummer A."/>
            <person name="Tallon L."/>
            <person name="Sadzewicz L."/>
            <person name="Zhao X."/>
            <person name="Boylan J."/>
            <person name="Ott S."/>
            <person name="Bowen H."/>
            <person name="Vavikolanu K."/>
            <person name="Mehta A."/>
            <person name="Aluvathingal J."/>
            <person name="Nadendla S."/>
            <person name="Myers T."/>
            <person name="Yan Y."/>
            <person name="Sichtig H."/>
        </authorList>
    </citation>
    <scope>NUCLEOTIDE SEQUENCE [LARGE SCALE GENOMIC DNA]</scope>
    <source>
        <strain evidence="1 2">FDAARGOS_1161</strain>
    </source>
</reference>
<dbReference type="InterPro" id="IPR037208">
    <property type="entry name" value="Spo0E-like_sf"/>
</dbReference>
<proteinExistence type="predicted"/>
<accession>A0A974NL62</accession>
<dbReference type="GO" id="GO:0043937">
    <property type="term" value="P:regulation of sporulation"/>
    <property type="evidence" value="ECO:0007669"/>
    <property type="project" value="InterPro"/>
</dbReference>
<dbReference type="AlphaFoldDB" id="A0A974NL62"/>
<gene>
    <name evidence="1" type="ORF">I6J18_19460</name>
</gene>
<dbReference type="Proteomes" id="UP000595254">
    <property type="component" value="Chromosome"/>
</dbReference>
<dbReference type="SUPFAM" id="SSF140500">
    <property type="entry name" value="BAS1536-like"/>
    <property type="match status" value="1"/>
</dbReference>
<dbReference type="InterPro" id="IPR018540">
    <property type="entry name" value="Spo0E-like"/>
</dbReference>
<evidence type="ECO:0000313" key="2">
    <source>
        <dbReference type="Proteomes" id="UP000595254"/>
    </source>
</evidence>
<dbReference type="InterPro" id="IPR036638">
    <property type="entry name" value="HLH_DNA-bd_sf"/>
</dbReference>
<sequence length="77" mass="8993">MVQSGETMIYLTQLIERTRTEMITKANKHGCNCVETIELSRQLDNFILIYQILALDHHKPKRQNLTIELIKPPTRAE</sequence>
<dbReference type="RefSeq" id="WP_040372314.1">
    <property type="nucleotide sequence ID" value="NZ_CP068053.1"/>
</dbReference>
<protein>
    <submittedName>
        <fullName evidence="1">Aspartyl-phosphate phosphatase Spo0E family protein</fullName>
    </submittedName>
</protein>
<dbReference type="EMBL" id="CP068053">
    <property type="protein sequence ID" value="QQS99743.1"/>
    <property type="molecule type" value="Genomic_DNA"/>
</dbReference>
<organism evidence="1 2">
    <name type="scientific">Peribacillus psychrosaccharolyticus</name>
    <name type="common">Bacillus psychrosaccharolyticus</name>
    <dbReference type="NCBI Taxonomy" id="1407"/>
    <lineage>
        <taxon>Bacteria</taxon>
        <taxon>Bacillati</taxon>
        <taxon>Bacillota</taxon>
        <taxon>Bacilli</taxon>
        <taxon>Bacillales</taxon>
        <taxon>Bacillaceae</taxon>
        <taxon>Peribacillus</taxon>
    </lineage>
</organism>
<name>A0A974NL62_PERPY</name>
<evidence type="ECO:0000313" key="1">
    <source>
        <dbReference type="EMBL" id="QQS99743.1"/>
    </source>
</evidence>
<dbReference type="Pfam" id="PF09388">
    <property type="entry name" value="SpoOE-like"/>
    <property type="match status" value="1"/>
</dbReference>
<dbReference type="GO" id="GO:0046983">
    <property type="term" value="F:protein dimerization activity"/>
    <property type="evidence" value="ECO:0007669"/>
    <property type="project" value="InterPro"/>
</dbReference>
<keyword evidence="2" id="KW-1185">Reference proteome</keyword>
<dbReference type="Gene3D" id="4.10.280.10">
    <property type="entry name" value="Helix-loop-helix DNA-binding domain"/>
    <property type="match status" value="1"/>
</dbReference>
<dbReference type="KEGG" id="ppsr:I6J18_19460"/>